<evidence type="ECO:0000256" key="1">
    <source>
        <dbReference type="SAM" id="MobiDB-lite"/>
    </source>
</evidence>
<keyword evidence="3" id="KW-1185">Reference proteome</keyword>
<organism evidence="2 3">
    <name type="scientific">Moelleriella libera RCEF 2490</name>
    <dbReference type="NCBI Taxonomy" id="1081109"/>
    <lineage>
        <taxon>Eukaryota</taxon>
        <taxon>Fungi</taxon>
        <taxon>Dikarya</taxon>
        <taxon>Ascomycota</taxon>
        <taxon>Pezizomycotina</taxon>
        <taxon>Sordariomycetes</taxon>
        <taxon>Hypocreomycetidae</taxon>
        <taxon>Hypocreales</taxon>
        <taxon>Clavicipitaceae</taxon>
        <taxon>Moelleriella</taxon>
    </lineage>
</organism>
<comment type="caution">
    <text evidence="2">The sequence shown here is derived from an EMBL/GenBank/DDBJ whole genome shotgun (WGS) entry which is preliminary data.</text>
</comment>
<accession>A0A167VBP8</accession>
<dbReference type="EMBL" id="AZGY01000039">
    <property type="protein sequence ID" value="KZZ87309.1"/>
    <property type="molecule type" value="Genomic_DNA"/>
</dbReference>
<dbReference type="STRING" id="1081109.A0A167VBP8"/>
<dbReference type="Proteomes" id="UP000078544">
    <property type="component" value="Unassembled WGS sequence"/>
</dbReference>
<sequence length="661" mass="73381">MSLPAFKSPLALGLRRLPRASALLIAVCLCVLLILSYPTAHSGFRVVQPHHNDGVQGAELDGSHDNVEPYRQQASGTPSPPVQDHVAEGISQPDPPHDELKPPPPPPHSELPFHDGPQQPNSPPPSAHDESPTLGDPQQPKSEQAAAGDGTSTGQEPPRPLDADQPSSPPPLHHEEQPPLDEPGTPTGDLNASPKGPDRDRRFVLVIPATSPSPDLCKTIVTALALGYPSPVIVNWGLDFHTVTKWEGGQNLPKLPGFVKYLDAVMHPDAHPDERLGDEDIVLMVDAYDVWFQLPAEVLLRRYHAINERADARLNQQWGREEPNPMKQTVIAASGKHCHPQPDSGSDTHCERMPQSPLRSDLYGPGTEKNATKFRDHRPRFINGGLYMGPARDIRRLFRRALQKMEAGIGQGVRLFSEQGIPGEVLGEQEVWRQWRRSRGGAIEDDDAQTLMDRDFEYHFGLDYKQELSVQTFWTDTADGSFDGAFVSLNNQTAVRQYSEALGIRPVRLRGVPADVGSAHNPLNGLVESPDWGEMSLYADFFTESVPVIVHHNGFKERRTSWWDRPWLHRFLRPLLARQLAVDGAPRGPVAVVDVRGETTRYLAPMAENADRRPRLMADSAEAPLAKMALQDVCRYPDEMSREPGHHWWDEVFGDAEGPFE</sequence>
<feature type="region of interest" description="Disordered" evidence="1">
    <location>
        <begin position="335"/>
        <end position="375"/>
    </location>
</feature>
<gene>
    <name evidence="2" type="ORF">AAL_08414</name>
</gene>
<name>A0A167VBP8_9HYPO</name>
<dbReference type="AlphaFoldDB" id="A0A167VBP8"/>
<evidence type="ECO:0000313" key="3">
    <source>
        <dbReference type="Proteomes" id="UP000078544"/>
    </source>
</evidence>
<protein>
    <submittedName>
        <fullName evidence="2">Uncharacterized protein</fullName>
    </submittedName>
</protein>
<dbReference type="PANTHER" id="PTHR36587">
    <property type="entry name" value="EXPRESSION SITE-ASSOCIATED GENE 3 (ESAG3)-LIKE PROTEIN"/>
    <property type="match status" value="1"/>
</dbReference>
<dbReference type="PANTHER" id="PTHR36587:SF2">
    <property type="entry name" value="EXPRESSION SITE-ASSOCIATED GENE 3 (ESAG3)-LIKE PROTEIN"/>
    <property type="match status" value="1"/>
</dbReference>
<dbReference type="OrthoDB" id="422736at2759"/>
<dbReference type="CDD" id="cd22997">
    <property type="entry name" value="GT_LH"/>
    <property type="match status" value="1"/>
</dbReference>
<evidence type="ECO:0000313" key="2">
    <source>
        <dbReference type="EMBL" id="KZZ87309.1"/>
    </source>
</evidence>
<feature type="region of interest" description="Disordered" evidence="1">
    <location>
        <begin position="55"/>
        <end position="199"/>
    </location>
</feature>
<reference evidence="2 3" key="1">
    <citation type="journal article" date="2016" name="Genome Biol. Evol.">
        <title>Divergent and convergent evolution of fungal pathogenicity.</title>
        <authorList>
            <person name="Shang Y."/>
            <person name="Xiao G."/>
            <person name="Zheng P."/>
            <person name="Cen K."/>
            <person name="Zhan S."/>
            <person name="Wang C."/>
        </authorList>
    </citation>
    <scope>NUCLEOTIDE SEQUENCE [LARGE SCALE GENOMIC DNA]</scope>
    <source>
        <strain evidence="2 3">RCEF 2490</strain>
    </source>
</reference>
<proteinExistence type="predicted"/>